<dbReference type="Proteomes" id="UP000789901">
    <property type="component" value="Unassembled WGS sequence"/>
</dbReference>
<gene>
    <name evidence="1" type="ORF">GMARGA_LOCUS25668</name>
</gene>
<reference evidence="1 2" key="1">
    <citation type="submission" date="2021-06" db="EMBL/GenBank/DDBJ databases">
        <authorList>
            <person name="Kallberg Y."/>
            <person name="Tangrot J."/>
            <person name="Rosling A."/>
        </authorList>
    </citation>
    <scope>NUCLEOTIDE SEQUENCE [LARGE SCALE GENOMIC DNA]</scope>
    <source>
        <strain evidence="1 2">120-4 pot B 10/14</strain>
    </source>
</reference>
<feature type="non-terminal residue" evidence="1">
    <location>
        <position position="1"/>
    </location>
</feature>
<protein>
    <submittedName>
        <fullName evidence="1">37463_t:CDS:1</fullName>
    </submittedName>
</protein>
<dbReference type="EMBL" id="CAJVQB010028729">
    <property type="protein sequence ID" value="CAG8812939.1"/>
    <property type="molecule type" value="Genomic_DNA"/>
</dbReference>
<sequence>ASDLLLNASDLTPNKQNKKFDASEDDELKKSNLSKISVENCSNISINITFNNA</sequence>
<comment type="caution">
    <text evidence="1">The sequence shown here is derived from an EMBL/GenBank/DDBJ whole genome shotgun (WGS) entry which is preliminary data.</text>
</comment>
<evidence type="ECO:0000313" key="2">
    <source>
        <dbReference type="Proteomes" id="UP000789901"/>
    </source>
</evidence>
<accession>A0ABN7W242</accession>
<evidence type="ECO:0000313" key="1">
    <source>
        <dbReference type="EMBL" id="CAG8812939.1"/>
    </source>
</evidence>
<keyword evidence="2" id="KW-1185">Reference proteome</keyword>
<name>A0ABN7W242_GIGMA</name>
<organism evidence="1 2">
    <name type="scientific">Gigaspora margarita</name>
    <dbReference type="NCBI Taxonomy" id="4874"/>
    <lineage>
        <taxon>Eukaryota</taxon>
        <taxon>Fungi</taxon>
        <taxon>Fungi incertae sedis</taxon>
        <taxon>Mucoromycota</taxon>
        <taxon>Glomeromycotina</taxon>
        <taxon>Glomeromycetes</taxon>
        <taxon>Diversisporales</taxon>
        <taxon>Gigasporaceae</taxon>
        <taxon>Gigaspora</taxon>
    </lineage>
</organism>
<proteinExistence type="predicted"/>